<evidence type="ECO:0000313" key="1">
    <source>
        <dbReference type="EMBL" id="UWZ34682.1"/>
    </source>
</evidence>
<evidence type="ECO:0000313" key="2">
    <source>
        <dbReference type="Proteomes" id="UP001058271"/>
    </source>
</evidence>
<organism evidence="1 2">
    <name type="scientific">Dactylosporangium roseum</name>
    <dbReference type="NCBI Taxonomy" id="47989"/>
    <lineage>
        <taxon>Bacteria</taxon>
        <taxon>Bacillati</taxon>
        <taxon>Actinomycetota</taxon>
        <taxon>Actinomycetes</taxon>
        <taxon>Micromonosporales</taxon>
        <taxon>Micromonosporaceae</taxon>
        <taxon>Dactylosporangium</taxon>
    </lineage>
</organism>
<protein>
    <submittedName>
        <fullName evidence="1">Uncharacterized protein</fullName>
    </submittedName>
</protein>
<dbReference type="EMBL" id="CP073721">
    <property type="protein sequence ID" value="UWZ34682.1"/>
    <property type="molecule type" value="Genomic_DNA"/>
</dbReference>
<proteinExistence type="predicted"/>
<accession>A0ABY5YYT7</accession>
<gene>
    <name evidence="1" type="ORF">Drose_26145</name>
</gene>
<dbReference type="RefSeq" id="WP_260724009.1">
    <property type="nucleotide sequence ID" value="NZ_BAAABS010000018.1"/>
</dbReference>
<keyword evidence="2" id="KW-1185">Reference proteome</keyword>
<dbReference type="Proteomes" id="UP001058271">
    <property type="component" value="Chromosome"/>
</dbReference>
<sequence length="140" mass="14932">MNSIAFRCEHGGLPDLLGTGLLGGYDGAGAWTVVLPALRDSDEQQLVETQEGLHHELRVSSAWGLVSAMASLLAMRGTRPASALSEPGRQSVGTAMLIERVLRRHEDRPPIDNRLLGGGTELAVRAILGTWRVPEQGSVA</sequence>
<reference evidence="1" key="1">
    <citation type="submission" date="2021-04" db="EMBL/GenBank/DDBJ databases">
        <title>Biosynthetic gene clusters of Dactylosporangioum roseum.</title>
        <authorList>
            <person name="Hartkoorn R.C."/>
            <person name="Beaudoing E."/>
            <person name="Hot D."/>
            <person name="Moureu S."/>
        </authorList>
    </citation>
    <scope>NUCLEOTIDE SEQUENCE</scope>
    <source>
        <strain evidence="1">NRRL B-16295</strain>
    </source>
</reference>
<name>A0ABY5YYT7_9ACTN</name>